<dbReference type="InterPro" id="IPR001709">
    <property type="entry name" value="Flavoprot_Pyr_Nucl_cyt_Rdtase"/>
</dbReference>
<proteinExistence type="predicted"/>
<evidence type="ECO:0000313" key="13">
    <source>
        <dbReference type="EMBL" id="TSJ78816.1"/>
    </source>
</evidence>
<dbReference type="OrthoDB" id="9789468at2"/>
<dbReference type="Pfam" id="PF00258">
    <property type="entry name" value="Flavodoxin_1"/>
    <property type="match status" value="1"/>
</dbReference>
<evidence type="ECO:0000256" key="6">
    <source>
        <dbReference type="ARBA" id="ARBA00022827"/>
    </source>
</evidence>
<comment type="catalytic activity">
    <reaction evidence="10">
        <text>hydrogen sulfide + 3 NADP(+) + 3 H2O = sulfite + 3 NADPH + 4 H(+)</text>
        <dbReference type="Rhea" id="RHEA:13801"/>
        <dbReference type="ChEBI" id="CHEBI:15377"/>
        <dbReference type="ChEBI" id="CHEBI:15378"/>
        <dbReference type="ChEBI" id="CHEBI:17359"/>
        <dbReference type="ChEBI" id="CHEBI:29919"/>
        <dbReference type="ChEBI" id="CHEBI:57783"/>
        <dbReference type="ChEBI" id="CHEBI:58349"/>
        <dbReference type="EC" id="1.8.1.2"/>
    </reaction>
</comment>
<dbReference type="CDD" id="cd06199">
    <property type="entry name" value="SiR"/>
    <property type="match status" value="1"/>
</dbReference>
<dbReference type="EC" id="1.8.1.2" evidence="3"/>
<dbReference type="PRINTS" id="PR00371">
    <property type="entry name" value="FPNCR"/>
</dbReference>
<dbReference type="EMBL" id="VMBG01000001">
    <property type="protein sequence ID" value="TSJ78816.1"/>
    <property type="molecule type" value="Genomic_DNA"/>
</dbReference>
<keyword evidence="9" id="KW-0028">Amino-acid biosynthesis</keyword>
<dbReference type="Gene3D" id="2.40.30.10">
    <property type="entry name" value="Translation factors"/>
    <property type="match status" value="2"/>
</dbReference>
<dbReference type="InterPro" id="IPR008254">
    <property type="entry name" value="Flavodoxin/NO_synth"/>
</dbReference>
<keyword evidence="9" id="KW-0198">Cysteine biosynthesis</keyword>
<protein>
    <recommendedName>
        <fullName evidence="3">assimilatory sulfite reductase (NADPH)</fullName>
        <ecNumber evidence="3">1.8.1.2</ecNumber>
    </recommendedName>
</protein>
<accession>A0A556QQ87</accession>
<evidence type="ECO:0000313" key="14">
    <source>
        <dbReference type="Proteomes" id="UP000315648"/>
    </source>
</evidence>
<keyword evidence="14" id="KW-1185">Reference proteome</keyword>
<comment type="cofactor">
    <cofactor evidence="1">
        <name>FMN</name>
        <dbReference type="ChEBI" id="CHEBI:58210"/>
    </cofactor>
</comment>
<dbReference type="InterPro" id="IPR001094">
    <property type="entry name" value="Flavdoxin-like"/>
</dbReference>
<keyword evidence="8" id="KW-0560">Oxidoreductase</keyword>
<dbReference type="GO" id="GO:0010181">
    <property type="term" value="F:FMN binding"/>
    <property type="evidence" value="ECO:0007669"/>
    <property type="project" value="InterPro"/>
</dbReference>
<dbReference type="AlphaFoldDB" id="A0A556QQ87"/>
<evidence type="ECO:0000256" key="5">
    <source>
        <dbReference type="ARBA" id="ARBA00022643"/>
    </source>
</evidence>
<dbReference type="InterPro" id="IPR029039">
    <property type="entry name" value="Flavoprotein-like_sf"/>
</dbReference>
<dbReference type="FunFam" id="3.40.50.80:FF:000001">
    <property type="entry name" value="NADPH--cytochrome P450 reductase 1"/>
    <property type="match status" value="1"/>
</dbReference>
<dbReference type="SUPFAM" id="SSF52343">
    <property type="entry name" value="Ferredoxin reductase-like, C-terminal NADP-linked domain"/>
    <property type="match status" value="1"/>
</dbReference>
<dbReference type="GO" id="GO:0005829">
    <property type="term" value="C:cytosol"/>
    <property type="evidence" value="ECO:0007669"/>
    <property type="project" value="TreeGrafter"/>
</dbReference>
<dbReference type="PANTHER" id="PTHR19384">
    <property type="entry name" value="NITRIC OXIDE SYNTHASE-RELATED"/>
    <property type="match status" value="1"/>
</dbReference>
<keyword evidence="7" id="KW-0521">NADP</keyword>
<gene>
    <name evidence="13" type="ORF">FPL22_05770</name>
</gene>
<dbReference type="PANTHER" id="PTHR19384:SF128">
    <property type="entry name" value="NADPH OXIDOREDUCTASE A"/>
    <property type="match status" value="1"/>
</dbReference>
<feature type="domain" description="Flavodoxin-like" evidence="11">
    <location>
        <begin position="49"/>
        <end position="186"/>
    </location>
</feature>
<dbReference type="GO" id="GO:0050660">
    <property type="term" value="F:flavin adenine dinucleotide binding"/>
    <property type="evidence" value="ECO:0007669"/>
    <property type="project" value="TreeGrafter"/>
</dbReference>
<dbReference type="Pfam" id="PF00667">
    <property type="entry name" value="FAD_binding_1"/>
    <property type="match status" value="2"/>
</dbReference>
<reference evidence="13 14" key="1">
    <citation type="submission" date="2019-07" db="EMBL/GenBank/DDBJ databases">
        <title>Description of 53C-WASEF.</title>
        <authorList>
            <person name="Pitt A."/>
            <person name="Hahn M.W."/>
        </authorList>
    </citation>
    <scope>NUCLEOTIDE SEQUENCE [LARGE SCALE GENOMIC DNA]</scope>
    <source>
        <strain evidence="13 14">53C-WASEF</strain>
    </source>
</reference>
<evidence type="ECO:0000259" key="11">
    <source>
        <dbReference type="PROSITE" id="PS50902"/>
    </source>
</evidence>
<dbReference type="InterPro" id="IPR017927">
    <property type="entry name" value="FAD-bd_FR_type"/>
</dbReference>
<keyword evidence="6" id="KW-0274">FAD</keyword>
<dbReference type="RefSeq" id="WP_144229157.1">
    <property type="nucleotide sequence ID" value="NZ_VMBG01000001.1"/>
</dbReference>
<dbReference type="Gene3D" id="3.40.50.80">
    <property type="entry name" value="Nucleotide-binding domain of ferredoxin-NADP reductase (FNR) module"/>
    <property type="match status" value="1"/>
</dbReference>
<evidence type="ECO:0000256" key="3">
    <source>
        <dbReference type="ARBA" id="ARBA00012604"/>
    </source>
</evidence>
<evidence type="ECO:0000256" key="9">
    <source>
        <dbReference type="ARBA" id="ARBA00023192"/>
    </source>
</evidence>
<dbReference type="InterPro" id="IPR017938">
    <property type="entry name" value="Riboflavin_synthase-like_b-brl"/>
</dbReference>
<dbReference type="GO" id="GO:0019344">
    <property type="term" value="P:cysteine biosynthetic process"/>
    <property type="evidence" value="ECO:0007669"/>
    <property type="project" value="UniProtKB-KW"/>
</dbReference>
<dbReference type="InterPro" id="IPR023173">
    <property type="entry name" value="NADPH_Cyt_P450_Rdtase_alpha"/>
</dbReference>
<dbReference type="SUPFAM" id="SSF63380">
    <property type="entry name" value="Riboflavin synthase domain-like"/>
    <property type="match status" value="1"/>
</dbReference>
<evidence type="ECO:0000259" key="12">
    <source>
        <dbReference type="PROSITE" id="PS51384"/>
    </source>
</evidence>
<dbReference type="SUPFAM" id="SSF52218">
    <property type="entry name" value="Flavoproteins"/>
    <property type="match status" value="1"/>
</dbReference>
<dbReference type="PROSITE" id="PS51384">
    <property type="entry name" value="FAD_FR"/>
    <property type="match status" value="1"/>
</dbReference>
<dbReference type="Gene3D" id="1.20.990.10">
    <property type="entry name" value="NADPH-cytochrome p450 Reductase, Chain A, domain 3"/>
    <property type="match status" value="2"/>
</dbReference>
<dbReference type="PRINTS" id="PR00369">
    <property type="entry name" value="FLAVODOXIN"/>
</dbReference>
<evidence type="ECO:0000256" key="7">
    <source>
        <dbReference type="ARBA" id="ARBA00022857"/>
    </source>
</evidence>
<evidence type="ECO:0000256" key="1">
    <source>
        <dbReference type="ARBA" id="ARBA00001917"/>
    </source>
</evidence>
<dbReference type="Proteomes" id="UP000315648">
    <property type="component" value="Unassembled WGS sequence"/>
</dbReference>
<evidence type="ECO:0000256" key="2">
    <source>
        <dbReference type="ARBA" id="ARBA00001974"/>
    </source>
</evidence>
<name>A0A556QQ87_9BACT</name>
<dbReference type="Gene3D" id="3.40.50.360">
    <property type="match status" value="1"/>
</dbReference>
<sequence length="560" mass="59733">MSTIPQIPDSAPFSPEQRAWLNGFLAGIFNRAPVAGSQPATLTAQLTPLTILFASQTGTSEALAKQAAKEAGKRGFAPAILDMAEVSAEQLPNHANLLVITSTYGDGEPPDTAKALHTVLREGSHAFAGLRYSVCALGDTNYTLFCQAGKDFDAYFEKHGATRISPRTDCDVDYEAPFNAWLDTTLNALGASSAAPVPVTEASPPSAPVAYDKKNPFPAPVLAIRNLNGPGSAKEVNHVEFDLTGSGLVYEAGDALGVIPQNCPDLVSAIIASLDCDGEEAVPTPVGELPLRTALTVHYELGKPAPALLELLNVTTPVHHVLDALHATATKPAPSAFVATLKKIQPRLYSISSSPKAHPTQVHLTVGAVRYELNGLPRKGVCSTFLAERALAHGTAGIFVHSNKAFRPPADLNAPIIMVGPGTGIAPFRAFLEERAATQAPGKNWLFFGDQKASSDFLYQNELTALQSAGVLTRLDLAFSRDQPEKIYVQTKMLAAADELYAWLEQGAYFYVCGDASRMAKDVDAALHKAIELAGKKSPEEATAYVQSLKTAKRYQRDVY</sequence>
<dbReference type="InterPro" id="IPR003097">
    <property type="entry name" value="CysJ-like_FAD-binding"/>
</dbReference>
<keyword evidence="5" id="KW-0288">FMN</keyword>
<evidence type="ECO:0000256" key="4">
    <source>
        <dbReference type="ARBA" id="ARBA00022630"/>
    </source>
</evidence>
<evidence type="ECO:0000256" key="10">
    <source>
        <dbReference type="ARBA" id="ARBA00052219"/>
    </source>
</evidence>
<feature type="domain" description="FAD-binding FR-type" evidence="12">
    <location>
        <begin position="214"/>
        <end position="409"/>
    </location>
</feature>
<comment type="cofactor">
    <cofactor evidence="2">
        <name>FAD</name>
        <dbReference type="ChEBI" id="CHEBI:57692"/>
    </cofactor>
</comment>
<dbReference type="GO" id="GO:0004783">
    <property type="term" value="F:sulfite reductase (NADPH) activity"/>
    <property type="evidence" value="ECO:0007669"/>
    <property type="project" value="UniProtKB-EC"/>
</dbReference>
<dbReference type="InterPro" id="IPR039261">
    <property type="entry name" value="FNR_nucleotide-bd"/>
</dbReference>
<comment type="caution">
    <text evidence="13">The sequence shown here is derived from an EMBL/GenBank/DDBJ whole genome shotgun (WGS) entry which is preliminary data.</text>
</comment>
<keyword evidence="4" id="KW-0285">Flavoprotein</keyword>
<dbReference type="PROSITE" id="PS50902">
    <property type="entry name" value="FLAVODOXIN_LIKE"/>
    <property type="match status" value="1"/>
</dbReference>
<organism evidence="13 14">
    <name type="scientific">Rariglobus hedericola</name>
    <dbReference type="NCBI Taxonomy" id="2597822"/>
    <lineage>
        <taxon>Bacteria</taxon>
        <taxon>Pseudomonadati</taxon>
        <taxon>Verrucomicrobiota</taxon>
        <taxon>Opitutia</taxon>
        <taxon>Opitutales</taxon>
        <taxon>Opitutaceae</taxon>
        <taxon>Rariglobus</taxon>
    </lineage>
</organism>
<evidence type="ECO:0000256" key="8">
    <source>
        <dbReference type="ARBA" id="ARBA00023002"/>
    </source>
</evidence>
<dbReference type="InterPro" id="IPR001433">
    <property type="entry name" value="OxRdtase_FAD/NAD-bd"/>
</dbReference>
<dbReference type="Pfam" id="PF00175">
    <property type="entry name" value="NAD_binding_1"/>
    <property type="match status" value="1"/>
</dbReference>